<keyword evidence="2" id="KW-0808">Transferase</keyword>
<dbReference type="InterPro" id="IPR002123">
    <property type="entry name" value="Plipid/glycerol_acylTrfase"/>
</dbReference>
<dbReference type="AlphaFoldDB" id="A0A6P4YQM0"/>
<sequence length="362" mass="41399">MLSLIVHVRSLKYMVPCAMMLLPATPYFLTSAALKLLSAALPRRWYRWGDDFMYTVYQSMVLFFFEHCTGVEVVLYGDDPSKMPPENIIYLSNHQCTVDWAVADMLAVRQGMLGHVRYVLKDGLRYLPLYGWYFRQHGCVYVKRGGNNEKALAKQIKDLNKTLVPTYMVIFPEGTRYNPEKKNAIQKSQGFAYVHGLEILEHVLTPRVKATELCLRAIGNNVTAVYDITVAYSTPDTHGRPRAPDMADYLMGQSRQIHIHLTRIPLQDIPQEQGALQDWLHGRFVEKDRMLKKFFSDDPEDRGHFEGKGRVSKLPLWKTVPSTLVLCAITLPFLVTKGGRDAYWKSCLGSIAFGWLWMAVTV</sequence>
<evidence type="ECO:0000256" key="3">
    <source>
        <dbReference type="ARBA" id="ARBA00023264"/>
    </source>
</evidence>
<dbReference type="RefSeq" id="XP_019623974.1">
    <property type="nucleotide sequence ID" value="XM_019768415.1"/>
</dbReference>
<keyword evidence="6" id="KW-1185">Reference proteome</keyword>
<dbReference type="Pfam" id="PF16076">
    <property type="entry name" value="Acyltransf_C"/>
    <property type="match status" value="1"/>
</dbReference>
<proteinExistence type="inferred from homology"/>
<accession>A0A6P4YQM0</accession>
<dbReference type="SUPFAM" id="SSF69593">
    <property type="entry name" value="Glycerol-3-phosphate (1)-acyltransferase"/>
    <property type="match status" value="1"/>
</dbReference>
<dbReference type="InterPro" id="IPR032098">
    <property type="entry name" value="Acyltransf_C"/>
</dbReference>
<dbReference type="GO" id="GO:0016746">
    <property type="term" value="F:acyltransferase activity"/>
    <property type="evidence" value="ECO:0007669"/>
    <property type="project" value="UniProtKB-KW"/>
</dbReference>
<reference evidence="7" key="1">
    <citation type="submission" date="2025-08" db="UniProtKB">
        <authorList>
            <consortium name="RefSeq"/>
        </authorList>
    </citation>
    <scope>IDENTIFICATION</scope>
    <source>
        <tissue evidence="7">Gonad</tissue>
    </source>
</reference>
<organism evidence="6 7">
    <name type="scientific">Branchiostoma belcheri</name>
    <name type="common">Amphioxus</name>
    <dbReference type="NCBI Taxonomy" id="7741"/>
    <lineage>
        <taxon>Eukaryota</taxon>
        <taxon>Metazoa</taxon>
        <taxon>Chordata</taxon>
        <taxon>Cephalochordata</taxon>
        <taxon>Leptocardii</taxon>
        <taxon>Amphioxiformes</taxon>
        <taxon>Branchiostomatidae</taxon>
        <taxon>Branchiostoma</taxon>
    </lineage>
</organism>
<protein>
    <submittedName>
        <fullName evidence="7">1-acyl-sn-glycerol-3-phosphate acyltransferase epsilon-like</fullName>
    </submittedName>
</protein>
<dbReference type="CDD" id="cd07990">
    <property type="entry name" value="LPLAT_LCLAT1-like"/>
    <property type="match status" value="1"/>
</dbReference>
<dbReference type="GO" id="GO:0036149">
    <property type="term" value="P:phosphatidylinositol acyl-chain remodeling"/>
    <property type="evidence" value="ECO:0007669"/>
    <property type="project" value="TreeGrafter"/>
</dbReference>
<comment type="similarity">
    <text evidence="1">Belongs to the 1-acyl-sn-glycerol-3-phosphate acyltransferase family.</text>
</comment>
<dbReference type="PANTHER" id="PTHR10983:SF73">
    <property type="entry name" value="1-ACYL-SN-GLYCEROL-3-PHOSPHATE ACYLTRANSFERASE EPSILON"/>
    <property type="match status" value="1"/>
</dbReference>
<evidence type="ECO:0000313" key="6">
    <source>
        <dbReference type="Proteomes" id="UP000515135"/>
    </source>
</evidence>
<evidence type="ECO:0000256" key="2">
    <source>
        <dbReference type="ARBA" id="ARBA00022679"/>
    </source>
</evidence>
<dbReference type="Pfam" id="PF01553">
    <property type="entry name" value="Acyltransferase"/>
    <property type="match status" value="1"/>
</dbReference>
<keyword evidence="3" id="KW-1208">Phospholipid metabolism</keyword>
<dbReference type="OrthoDB" id="189226at2759"/>
<keyword evidence="4" id="KW-0012">Acyltransferase</keyword>
<evidence type="ECO:0000259" key="5">
    <source>
        <dbReference type="SMART" id="SM00563"/>
    </source>
</evidence>
<dbReference type="GO" id="GO:0005783">
    <property type="term" value="C:endoplasmic reticulum"/>
    <property type="evidence" value="ECO:0007669"/>
    <property type="project" value="TreeGrafter"/>
</dbReference>
<evidence type="ECO:0000256" key="4">
    <source>
        <dbReference type="ARBA" id="ARBA00023315"/>
    </source>
</evidence>
<dbReference type="PANTHER" id="PTHR10983">
    <property type="entry name" value="1-ACYLGLYCEROL-3-PHOSPHATE ACYLTRANSFERASE-RELATED"/>
    <property type="match status" value="1"/>
</dbReference>
<gene>
    <name evidence="7" type="primary">LOC109469777</name>
</gene>
<evidence type="ECO:0000313" key="7">
    <source>
        <dbReference type="RefSeq" id="XP_019623974.1"/>
    </source>
</evidence>
<keyword evidence="3" id="KW-0443">Lipid metabolism</keyword>
<name>A0A6P4YQM0_BRABE</name>
<feature type="domain" description="Phospholipid/glycerol acyltransferase" evidence="5">
    <location>
        <begin position="88"/>
        <end position="212"/>
    </location>
</feature>
<dbReference type="Proteomes" id="UP000515135">
    <property type="component" value="Unplaced"/>
</dbReference>
<dbReference type="KEGG" id="bbel:109469777"/>
<dbReference type="SMART" id="SM00563">
    <property type="entry name" value="PlsC"/>
    <property type="match status" value="1"/>
</dbReference>
<dbReference type="GeneID" id="109469777"/>
<dbReference type="GO" id="GO:0005739">
    <property type="term" value="C:mitochondrion"/>
    <property type="evidence" value="ECO:0007669"/>
    <property type="project" value="TreeGrafter"/>
</dbReference>
<evidence type="ECO:0000256" key="1">
    <source>
        <dbReference type="ARBA" id="ARBA00008655"/>
    </source>
</evidence>